<gene>
    <name evidence="1" type="ORF">DHETER_LOCUS15748</name>
</gene>
<dbReference type="EMBL" id="CAJVPU010055925">
    <property type="protein sequence ID" value="CAG8769465.1"/>
    <property type="molecule type" value="Genomic_DNA"/>
</dbReference>
<organism evidence="1 2">
    <name type="scientific">Dentiscutata heterogama</name>
    <dbReference type="NCBI Taxonomy" id="1316150"/>
    <lineage>
        <taxon>Eukaryota</taxon>
        <taxon>Fungi</taxon>
        <taxon>Fungi incertae sedis</taxon>
        <taxon>Mucoromycota</taxon>
        <taxon>Glomeromycotina</taxon>
        <taxon>Glomeromycetes</taxon>
        <taxon>Diversisporales</taxon>
        <taxon>Gigasporaceae</taxon>
        <taxon>Dentiscutata</taxon>
    </lineage>
</organism>
<reference evidence="1" key="1">
    <citation type="submission" date="2021-06" db="EMBL/GenBank/DDBJ databases">
        <authorList>
            <person name="Kallberg Y."/>
            <person name="Tangrot J."/>
            <person name="Rosling A."/>
        </authorList>
    </citation>
    <scope>NUCLEOTIDE SEQUENCE</scope>
    <source>
        <strain evidence="1">IL203A</strain>
    </source>
</reference>
<protein>
    <submittedName>
        <fullName evidence="1">3219_t:CDS:1</fullName>
    </submittedName>
</protein>
<name>A0ACA9QYN6_9GLOM</name>
<dbReference type="Proteomes" id="UP000789702">
    <property type="component" value="Unassembled WGS sequence"/>
</dbReference>
<evidence type="ECO:0000313" key="1">
    <source>
        <dbReference type="EMBL" id="CAG8769465.1"/>
    </source>
</evidence>
<accession>A0ACA9QYN6</accession>
<feature type="non-terminal residue" evidence="1">
    <location>
        <position position="54"/>
    </location>
</feature>
<comment type="caution">
    <text evidence="1">The sequence shown here is derived from an EMBL/GenBank/DDBJ whole genome shotgun (WGS) entry which is preliminary data.</text>
</comment>
<keyword evidence="2" id="KW-1185">Reference proteome</keyword>
<feature type="non-terminal residue" evidence="1">
    <location>
        <position position="1"/>
    </location>
</feature>
<proteinExistence type="predicted"/>
<sequence length="54" mass="6435">CSENTKKQILTQDEKNLLNDILKETVSKFKKEFEKEKSEELIKEMGHLLNEIRN</sequence>
<evidence type="ECO:0000313" key="2">
    <source>
        <dbReference type="Proteomes" id="UP000789702"/>
    </source>
</evidence>